<dbReference type="Proteomes" id="UP000324222">
    <property type="component" value="Unassembled WGS sequence"/>
</dbReference>
<comment type="caution">
    <text evidence="1">The sequence shown here is derived from an EMBL/GenBank/DDBJ whole genome shotgun (WGS) entry which is preliminary data.</text>
</comment>
<reference evidence="1 2" key="1">
    <citation type="submission" date="2019-05" db="EMBL/GenBank/DDBJ databases">
        <title>Another draft genome of Portunus trituberculatus and its Hox gene families provides insights of decapod evolution.</title>
        <authorList>
            <person name="Jeong J.-H."/>
            <person name="Song I."/>
            <person name="Kim S."/>
            <person name="Choi T."/>
            <person name="Kim D."/>
            <person name="Ryu S."/>
            <person name="Kim W."/>
        </authorList>
    </citation>
    <scope>NUCLEOTIDE SEQUENCE [LARGE SCALE GENOMIC DNA]</scope>
    <source>
        <tissue evidence="1">Muscle</tissue>
    </source>
</reference>
<dbReference type="EMBL" id="VSRR010001065">
    <property type="protein sequence ID" value="MPC22241.1"/>
    <property type="molecule type" value="Genomic_DNA"/>
</dbReference>
<organism evidence="1 2">
    <name type="scientific">Portunus trituberculatus</name>
    <name type="common">Swimming crab</name>
    <name type="synonym">Neptunus trituberculatus</name>
    <dbReference type="NCBI Taxonomy" id="210409"/>
    <lineage>
        <taxon>Eukaryota</taxon>
        <taxon>Metazoa</taxon>
        <taxon>Ecdysozoa</taxon>
        <taxon>Arthropoda</taxon>
        <taxon>Crustacea</taxon>
        <taxon>Multicrustacea</taxon>
        <taxon>Malacostraca</taxon>
        <taxon>Eumalacostraca</taxon>
        <taxon>Eucarida</taxon>
        <taxon>Decapoda</taxon>
        <taxon>Pleocyemata</taxon>
        <taxon>Brachyura</taxon>
        <taxon>Eubrachyura</taxon>
        <taxon>Portunoidea</taxon>
        <taxon>Portunidae</taxon>
        <taxon>Portuninae</taxon>
        <taxon>Portunus</taxon>
    </lineage>
</organism>
<name>A0A5B7DKU6_PORTR</name>
<evidence type="ECO:0000313" key="1">
    <source>
        <dbReference type="EMBL" id="MPC22241.1"/>
    </source>
</evidence>
<gene>
    <name evidence="1" type="ORF">E2C01_015251</name>
</gene>
<accession>A0A5B7DKU6</accession>
<keyword evidence="2" id="KW-1185">Reference proteome</keyword>
<evidence type="ECO:0000313" key="2">
    <source>
        <dbReference type="Proteomes" id="UP000324222"/>
    </source>
</evidence>
<sequence length="80" mass="8982">MIHSLLHLLVRAPHEGRGVEEAVTLLVCVSFLIVPRRTIGHSRARWFPPWLGHRANRHRVPPSPGEAVFNVQCAVFTGKV</sequence>
<proteinExistence type="predicted"/>
<protein>
    <submittedName>
        <fullName evidence="1">Uncharacterized protein</fullName>
    </submittedName>
</protein>
<dbReference type="AlphaFoldDB" id="A0A5B7DKU6"/>